<dbReference type="InterPro" id="IPR002347">
    <property type="entry name" value="SDR_fam"/>
</dbReference>
<dbReference type="SUPFAM" id="SSF51735">
    <property type="entry name" value="NAD(P)-binding Rossmann-fold domains"/>
    <property type="match status" value="1"/>
</dbReference>
<reference evidence="3 4" key="1">
    <citation type="submission" date="2020-07" db="EMBL/GenBank/DDBJ databases">
        <title>Sequencing the genomes of 1000 actinobacteria strains.</title>
        <authorList>
            <person name="Klenk H.-P."/>
        </authorList>
    </citation>
    <scope>NUCLEOTIDE SEQUENCE [LARGE SCALE GENOMIC DNA]</scope>
    <source>
        <strain evidence="3 4">DSM 44065</strain>
    </source>
</reference>
<dbReference type="PROSITE" id="PS00061">
    <property type="entry name" value="ADH_SHORT"/>
    <property type="match status" value="1"/>
</dbReference>
<comment type="similarity">
    <text evidence="1">Belongs to the short-chain dehydrogenases/reductases (SDR) family.</text>
</comment>
<dbReference type="Proteomes" id="UP000587002">
    <property type="component" value="Unassembled WGS sequence"/>
</dbReference>
<comment type="caution">
    <text evidence="3">The sequence shown here is derived from an EMBL/GenBank/DDBJ whole genome shotgun (WGS) entry which is preliminary data.</text>
</comment>
<dbReference type="GO" id="GO:0016491">
    <property type="term" value="F:oxidoreductase activity"/>
    <property type="evidence" value="ECO:0007669"/>
    <property type="project" value="UniProtKB-KW"/>
</dbReference>
<dbReference type="AlphaFoldDB" id="A0A853AHU8"/>
<evidence type="ECO:0000256" key="1">
    <source>
        <dbReference type="ARBA" id="ARBA00006484"/>
    </source>
</evidence>
<dbReference type="InterPro" id="IPR036291">
    <property type="entry name" value="NAD(P)-bd_dom_sf"/>
</dbReference>
<evidence type="ECO:0000313" key="3">
    <source>
        <dbReference type="EMBL" id="NYI81853.1"/>
    </source>
</evidence>
<protein>
    <submittedName>
        <fullName evidence="3">NAD(P)-dependent dehydrogenase (Short-subunit alcohol dehydrogenase family)</fullName>
    </submittedName>
</protein>
<evidence type="ECO:0000313" key="4">
    <source>
        <dbReference type="Proteomes" id="UP000587002"/>
    </source>
</evidence>
<name>A0A853AHU8_9PSEU</name>
<accession>A0A853AHU8</accession>
<keyword evidence="4" id="KW-1185">Reference proteome</keyword>
<dbReference type="PRINTS" id="PR00081">
    <property type="entry name" value="GDHRDH"/>
</dbReference>
<dbReference type="InterPro" id="IPR020904">
    <property type="entry name" value="Sc_DH/Rdtase_CS"/>
</dbReference>
<evidence type="ECO:0000256" key="2">
    <source>
        <dbReference type="ARBA" id="ARBA00023002"/>
    </source>
</evidence>
<organism evidence="3 4">
    <name type="scientific">Saccharopolyspora hordei</name>
    <dbReference type="NCBI Taxonomy" id="1838"/>
    <lineage>
        <taxon>Bacteria</taxon>
        <taxon>Bacillati</taxon>
        <taxon>Actinomycetota</taxon>
        <taxon>Actinomycetes</taxon>
        <taxon>Pseudonocardiales</taxon>
        <taxon>Pseudonocardiaceae</taxon>
        <taxon>Saccharopolyspora</taxon>
    </lineage>
</organism>
<sequence length="268" mass="28634">MDDRRQLMADRPADLFQLDGRKAVVVGGGSGLGRASAVGLADFGAQVVIADVDTAGAAGTAEEIRELGHEATTRELDVRDADQVRQLAESEPDTEVLVVTPGINVRKRLLDTVDEEFDRVVDLNLKGTYRLLREFGARMAERGRGSIITFASFRAEIVEPGQGIYAATKAGVVQLSRALAAELGPKGVRVNAVAPGPFETPLTEQIKADGDWYGAYARKTALQRWAKADEIAGAVVYLASDASSYVTGSLQLVEGGWTAVDGRYDPNV</sequence>
<dbReference type="PANTHER" id="PTHR43477:SF1">
    <property type="entry name" value="DIHYDROANTICAPSIN 7-DEHYDROGENASE"/>
    <property type="match status" value="1"/>
</dbReference>
<dbReference type="FunFam" id="3.40.50.720:FF:000084">
    <property type="entry name" value="Short-chain dehydrogenase reductase"/>
    <property type="match status" value="1"/>
</dbReference>
<dbReference type="PANTHER" id="PTHR43477">
    <property type="entry name" value="DIHYDROANTICAPSIN 7-DEHYDROGENASE"/>
    <property type="match status" value="1"/>
</dbReference>
<dbReference type="EMBL" id="JACCFJ010000001">
    <property type="protein sequence ID" value="NYI81853.1"/>
    <property type="molecule type" value="Genomic_DNA"/>
</dbReference>
<dbReference type="Pfam" id="PF13561">
    <property type="entry name" value="adh_short_C2"/>
    <property type="match status" value="1"/>
</dbReference>
<keyword evidence="2" id="KW-0560">Oxidoreductase</keyword>
<dbReference type="InterPro" id="IPR051122">
    <property type="entry name" value="SDR_DHRS6-like"/>
</dbReference>
<gene>
    <name evidence="3" type="ORF">HNR68_000483</name>
</gene>
<dbReference type="Gene3D" id="3.40.50.720">
    <property type="entry name" value="NAD(P)-binding Rossmann-like Domain"/>
    <property type="match status" value="1"/>
</dbReference>
<proteinExistence type="inferred from homology"/>
<dbReference type="CDD" id="cd05233">
    <property type="entry name" value="SDR_c"/>
    <property type="match status" value="1"/>
</dbReference>